<evidence type="ECO:0000256" key="4">
    <source>
        <dbReference type="ARBA" id="ARBA00022816"/>
    </source>
</evidence>
<keyword evidence="9" id="KW-0472">Membrane</keyword>
<comment type="similarity">
    <text evidence="2 9">Belongs to the nucleoporin Nup85 family.</text>
</comment>
<dbReference type="InterPro" id="IPR011502">
    <property type="entry name" value="Nucleoporin_Nup85"/>
</dbReference>
<evidence type="ECO:0000256" key="8">
    <source>
        <dbReference type="ARBA" id="ARBA00023242"/>
    </source>
</evidence>
<reference evidence="10 11" key="1">
    <citation type="journal article" date="2018" name="Genome Res.">
        <title>The genomic architecture and molecular evolution of ant odorant receptors.</title>
        <authorList>
            <person name="McKenzie S.K."/>
            <person name="Kronauer D.J.C."/>
        </authorList>
    </citation>
    <scope>NUCLEOTIDE SEQUENCE [LARGE SCALE GENOMIC DNA]</scope>
    <source>
        <strain evidence="10">Clonal line C1</strain>
    </source>
</reference>
<organism evidence="10 11">
    <name type="scientific">Ooceraea biroi</name>
    <name type="common">Clonal raider ant</name>
    <name type="synonym">Cerapachys biroi</name>
    <dbReference type="NCBI Taxonomy" id="2015173"/>
    <lineage>
        <taxon>Eukaryota</taxon>
        <taxon>Metazoa</taxon>
        <taxon>Ecdysozoa</taxon>
        <taxon>Arthropoda</taxon>
        <taxon>Hexapoda</taxon>
        <taxon>Insecta</taxon>
        <taxon>Pterygota</taxon>
        <taxon>Neoptera</taxon>
        <taxon>Endopterygota</taxon>
        <taxon>Hymenoptera</taxon>
        <taxon>Apocrita</taxon>
        <taxon>Aculeata</taxon>
        <taxon>Formicoidea</taxon>
        <taxon>Formicidae</taxon>
        <taxon>Dorylinae</taxon>
        <taxon>Ooceraea</taxon>
    </lineage>
</organism>
<evidence type="ECO:0000256" key="7">
    <source>
        <dbReference type="ARBA" id="ARBA00023132"/>
    </source>
</evidence>
<comment type="subunit">
    <text evidence="9">Component of the nuclear pore complex (NPC).</text>
</comment>
<keyword evidence="3 9" id="KW-0813">Transport</keyword>
<evidence type="ECO:0000313" key="10">
    <source>
        <dbReference type="EMBL" id="RLU15101.1"/>
    </source>
</evidence>
<dbReference type="GO" id="GO:0006606">
    <property type="term" value="P:protein import into nucleus"/>
    <property type="evidence" value="ECO:0007669"/>
    <property type="project" value="TreeGrafter"/>
</dbReference>
<dbReference type="PANTHER" id="PTHR13373">
    <property type="entry name" value="FROUNT PROTEIN-RELATED"/>
    <property type="match status" value="1"/>
</dbReference>
<proteinExistence type="inferred from homology"/>
<dbReference type="EMBL" id="QOIP01000014">
    <property type="protein sequence ID" value="RLU15101.1"/>
    <property type="molecule type" value="Genomic_DNA"/>
</dbReference>
<evidence type="ECO:0000256" key="1">
    <source>
        <dbReference type="ARBA" id="ARBA00004567"/>
    </source>
</evidence>
<keyword evidence="8 9" id="KW-0539">Nucleus</keyword>
<comment type="function">
    <text evidence="9">Functions as a component of the nuclear pore complex (NPC).</text>
</comment>
<comment type="subcellular location">
    <subcellularLocation>
        <location evidence="1 9">Nucleus</location>
        <location evidence="1 9">Nuclear pore complex</location>
    </subcellularLocation>
</comment>
<gene>
    <name evidence="10" type="ORF">DMN91_012988</name>
</gene>
<dbReference type="GO" id="GO:0006406">
    <property type="term" value="P:mRNA export from nucleus"/>
    <property type="evidence" value="ECO:0007669"/>
    <property type="project" value="TreeGrafter"/>
</dbReference>
<keyword evidence="6 9" id="KW-0811">Translocation</keyword>
<dbReference type="Pfam" id="PF07575">
    <property type="entry name" value="Nucleopor_Nup85"/>
    <property type="match status" value="1"/>
</dbReference>
<protein>
    <recommendedName>
        <fullName evidence="9">Nuclear pore complex protein Nup85</fullName>
    </recommendedName>
</protein>
<dbReference type="OrthoDB" id="17644at2759"/>
<dbReference type="AlphaFoldDB" id="A0A3L8D4N6"/>
<keyword evidence="5 9" id="KW-0653">Protein transport</keyword>
<dbReference type="PANTHER" id="PTHR13373:SF21">
    <property type="entry name" value="NUCLEAR PORE COMPLEX PROTEIN NUP85"/>
    <property type="match status" value="1"/>
</dbReference>
<evidence type="ECO:0000256" key="3">
    <source>
        <dbReference type="ARBA" id="ARBA00022448"/>
    </source>
</evidence>
<keyword evidence="7 9" id="KW-0906">Nuclear pore complex</keyword>
<name>A0A3L8D4N6_OOCBI</name>
<dbReference type="GO" id="GO:0017056">
    <property type="term" value="F:structural constituent of nuclear pore"/>
    <property type="evidence" value="ECO:0007669"/>
    <property type="project" value="TreeGrafter"/>
</dbReference>
<sequence>MDEVSNAQIVVIGDDICRRAGITTTWINNNRFGIHAYKHIDKDSQDTQSQFAPCDAKVHFLRPEVILFSPLLRKLVNESNGVFLSVQNLKSLSGDIRPELLKHSKQYRSILRACVENLQEILPKEPLSEEKIVLENFLTIFYQVECVWHLTEILYVDIVPGARLDQLPLPSRELLAAKVLSQKTVGADLENSNYWEIVMGCAFHGKLNLVSRLLACTVRRTIRRCIHCVTLSGHAGVQCENCRGKRRGNVAVTAAGVAETPVGGATKCRGADQYGGRENVAGGKEGNFQKTGWDGRQVCAILSRFGDLSLLLSPGGTLPVAT</sequence>
<dbReference type="GO" id="GO:0031080">
    <property type="term" value="C:nuclear pore outer ring"/>
    <property type="evidence" value="ECO:0007669"/>
    <property type="project" value="TreeGrafter"/>
</dbReference>
<evidence type="ECO:0000256" key="9">
    <source>
        <dbReference type="RuleBase" id="RU365073"/>
    </source>
</evidence>
<evidence type="ECO:0000256" key="2">
    <source>
        <dbReference type="ARBA" id="ARBA00005573"/>
    </source>
</evidence>
<dbReference type="GO" id="GO:0031965">
    <property type="term" value="C:nuclear membrane"/>
    <property type="evidence" value="ECO:0007669"/>
    <property type="project" value="UniProtKB-UniRule"/>
</dbReference>
<evidence type="ECO:0000256" key="5">
    <source>
        <dbReference type="ARBA" id="ARBA00022927"/>
    </source>
</evidence>
<evidence type="ECO:0000256" key="6">
    <source>
        <dbReference type="ARBA" id="ARBA00023010"/>
    </source>
</evidence>
<keyword evidence="4 9" id="KW-0509">mRNA transport</keyword>
<dbReference type="GO" id="GO:0045893">
    <property type="term" value="P:positive regulation of DNA-templated transcription"/>
    <property type="evidence" value="ECO:0007669"/>
    <property type="project" value="TreeGrafter"/>
</dbReference>
<accession>A0A3L8D4N6</accession>
<evidence type="ECO:0000313" key="11">
    <source>
        <dbReference type="Proteomes" id="UP000279307"/>
    </source>
</evidence>
<comment type="caution">
    <text evidence="10">The sequence shown here is derived from an EMBL/GenBank/DDBJ whole genome shotgun (WGS) entry which is preliminary data.</text>
</comment>
<dbReference type="Proteomes" id="UP000279307">
    <property type="component" value="Chromosome 14"/>
</dbReference>